<keyword evidence="2" id="KW-1185">Reference proteome</keyword>
<reference evidence="2" key="1">
    <citation type="journal article" date="2023" name="Mol. Phylogenet. Evol.">
        <title>Genome-scale phylogeny and comparative genomics of the fungal order Sordariales.</title>
        <authorList>
            <person name="Hensen N."/>
            <person name="Bonometti L."/>
            <person name="Westerberg I."/>
            <person name="Brannstrom I.O."/>
            <person name="Guillou S."/>
            <person name="Cros-Aarteil S."/>
            <person name="Calhoun S."/>
            <person name="Haridas S."/>
            <person name="Kuo A."/>
            <person name="Mondo S."/>
            <person name="Pangilinan J."/>
            <person name="Riley R."/>
            <person name="LaButti K."/>
            <person name="Andreopoulos B."/>
            <person name="Lipzen A."/>
            <person name="Chen C."/>
            <person name="Yan M."/>
            <person name="Daum C."/>
            <person name="Ng V."/>
            <person name="Clum A."/>
            <person name="Steindorff A."/>
            <person name="Ohm R.A."/>
            <person name="Martin F."/>
            <person name="Silar P."/>
            <person name="Natvig D.O."/>
            <person name="Lalanne C."/>
            <person name="Gautier V."/>
            <person name="Ament-Velasquez S.L."/>
            <person name="Kruys A."/>
            <person name="Hutchinson M.I."/>
            <person name="Powell A.J."/>
            <person name="Barry K."/>
            <person name="Miller A.N."/>
            <person name="Grigoriev I.V."/>
            <person name="Debuchy R."/>
            <person name="Gladieux P."/>
            <person name="Hiltunen Thoren M."/>
            <person name="Johannesson H."/>
        </authorList>
    </citation>
    <scope>NUCLEOTIDE SEQUENCE [LARGE SCALE GENOMIC DNA]</scope>
    <source>
        <strain evidence="2">CBS 340.73</strain>
    </source>
</reference>
<evidence type="ECO:0000313" key="2">
    <source>
        <dbReference type="Proteomes" id="UP001303473"/>
    </source>
</evidence>
<accession>A0AAN6N9A3</accession>
<sequence length="77" mass="8437">MTSKPSTRPLIKGPLRPPRHSLVSASYTLAPILKNEVHVDKPGGKPQTEYREISLTSLPQPFVNPGDAFTRLKQGTS</sequence>
<dbReference type="AlphaFoldDB" id="A0AAN6N9A3"/>
<name>A0AAN6N9A3_9PEZI</name>
<dbReference type="EMBL" id="MU853782">
    <property type="protein sequence ID" value="KAK3941530.1"/>
    <property type="molecule type" value="Genomic_DNA"/>
</dbReference>
<gene>
    <name evidence="1" type="ORF">QBC46DRAFT_258550</name>
</gene>
<comment type="caution">
    <text evidence="1">The sequence shown here is derived from an EMBL/GenBank/DDBJ whole genome shotgun (WGS) entry which is preliminary data.</text>
</comment>
<proteinExistence type="predicted"/>
<protein>
    <submittedName>
        <fullName evidence="1">Uncharacterized protein</fullName>
    </submittedName>
</protein>
<evidence type="ECO:0000313" key="1">
    <source>
        <dbReference type="EMBL" id="KAK3941530.1"/>
    </source>
</evidence>
<organism evidence="1 2">
    <name type="scientific">Diplogelasinospora grovesii</name>
    <dbReference type="NCBI Taxonomy" id="303347"/>
    <lineage>
        <taxon>Eukaryota</taxon>
        <taxon>Fungi</taxon>
        <taxon>Dikarya</taxon>
        <taxon>Ascomycota</taxon>
        <taxon>Pezizomycotina</taxon>
        <taxon>Sordariomycetes</taxon>
        <taxon>Sordariomycetidae</taxon>
        <taxon>Sordariales</taxon>
        <taxon>Diplogelasinosporaceae</taxon>
        <taxon>Diplogelasinospora</taxon>
    </lineage>
</organism>
<dbReference type="Proteomes" id="UP001303473">
    <property type="component" value="Unassembled WGS sequence"/>
</dbReference>